<dbReference type="OrthoDB" id="5346728at2759"/>
<feature type="region of interest" description="Disordered" evidence="1">
    <location>
        <begin position="171"/>
        <end position="197"/>
    </location>
</feature>
<feature type="compositionally biased region" description="Basic and acidic residues" evidence="1">
    <location>
        <begin position="1"/>
        <end position="11"/>
    </location>
</feature>
<keyword evidence="3" id="KW-1185">Reference proteome</keyword>
<dbReference type="AlphaFoldDB" id="A0A0F4YXY1"/>
<feature type="region of interest" description="Disordered" evidence="1">
    <location>
        <begin position="479"/>
        <end position="510"/>
    </location>
</feature>
<dbReference type="STRING" id="1408163.A0A0F4YXY1"/>
<sequence>MESCIKQKNDPLSDGNQEDPDTLPPAACKREADPSVTGGLIYDGICDTPSKYLTFPLQHPRLKRAPRAALGHSEPVQRPCFPAPLITCLGSGRMRGRKYQRINDLESRDPPLKTELGCALSNDARIIRKYRAWAARMQMEGFKKTAPRQIGFMGRPGSPLSEFLSSVSEQGGFPEQMRGSTAMLGSTEESPTPNHVFARPISNDILPLVSPPQAITATSAPSVPREAMSSGPCDGPERARPQQQQQRSFKISKQKRAARRALPLWRRLTDSEVRLLYSLDRKLEWLLSECDPGRKPFHFAILPNHWLNPHTWIVYDPPSRVTIDVRRRYGDPRYNVPFPDPYAEPRRGKYAVTSHKRAYTPRIDSWRIAVNRQRRSAGLRDFLKTVELFDSSADEPPDGAVDPACWILRKPPQGFGMSTRQRNAYYEGGAGWQEKLDDWQKVGRLYRIRMGIHEGKVNRRRAKEIVCGIGRVYQESIKKRGGSLASSPGRQAHNVEKQRKQARSGNGALQ</sequence>
<evidence type="ECO:0000313" key="3">
    <source>
        <dbReference type="Proteomes" id="UP000053958"/>
    </source>
</evidence>
<accession>A0A0F4YXY1</accession>
<gene>
    <name evidence="2" type="ORF">T310_3300</name>
</gene>
<reference evidence="2 3" key="1">
    <citation type="submission" date="2015-04" db="EMBL/GenBank/DDBJ databases">
        <authorList>
            <person name="Heijne W.H."/>
            <person name="Fedorova N.D."/>
            <person name="Nierman W.C."/>
            <person name="Vollebregt A.W."/>
            <person name="Zhao Z."/>
            <person name="Wu L."/>
            <person name="Kumar M."/>
            <person name="Stam H."/>
            <person name="van den Berg M.A."/>
            <person name="Pel H.J."/>
        </authorList>
    </citation>
    <scope>NUCLEOTIDE SEQUENCE [LARGE SCALE GENOMIC DNA]</scope>
    <source>
        <strain evidence="2 3">CBS 393.64</strain>
    </source>
</reference>
<organism evidence="2 3">
    <name type="scientific">Rasamsonia emersonii (strain ATCC 16479 / CBS 393.64 / IMI 116815)</name>
    <dbReference type="NCBI Taxonomy" id="1408163"/>
    <lineage>
        <taxon>Eukaryota</taxon>
        <taxon>Fungi</taxon>
        <taxon>Dikarya</taxon>
        <taxon>Ascomycota</taxon>
        <taxon>Pezizomycotina</taxon>
        <taxon>Eurotiomycetes</taxon>
        <taxon>Eurotiomycetidae</taxon>
        <taxon>Eurotiales</taxon>
        <taxon>Trichocomaceae</taxon>
        <taxon>Rasamsonia</taxon>
    </lineage>
</organism>
<dbReference type="Proteomes" id="UP000053958">
    <property type="component" value="Unassembled WGS sequence"/>
</dbReference>
<feature type="region of interest" description="Disordered" evidence="1">
    <location>
        <begin position="215"/>
        <end position="255"/>
    </location>
</feature>
<feature type="region of interest" description="Disordered" evidence="1">
    <location>
        <begin position="1"/>
        <end position="24"/>
    </location>
</feature>
<dbReference type="GeneID" id="25315650"/>
<protein>
    <submittedName>
        <fullName evidence="2">Uncharacterized protein</fullName>
    </submittedName>
</protein>
<feature type="compositionally biased region" description="Polar residues" evidence="1">
    <location>
        <begin position="183"/>
        <end position="193"/>
    </location>
</feature>
<comment type="caution">
    <text evidence="2">The sequence shown here is derived from an EMBL/GenBank/DDBJ whole genome shotgun (WGS) entry which is preliminary data.</text>
</comment>
<name>A0A0F4YXY1_RASE3</name>
<proteinExistence type="predicted"/>
<evidence type="ECO:0000256" key="1">
    <source>
        <dbReference type="SAM" id="MobiDB-lite"/>
    </source>
</evidence>
<evidence type="ECO:0000313" key="2">
    <source>
        <dbReference type="EMBL" id="KKA22681.1"/>
    </source>
</evidence>
<dbReference type="EMBL" id="LASV01000132">
    <property type="protein sequence ID" value="KKA22681.1"/>
    <property type="molecule type" value="Genomic_DNA"/>
</dbReference>
<dbReference type="RefSeq" id="XP_013329293.1">
    <property type="nucleotide sequence ID" value="XM_013473839.1"/>
</dbReference>